<dbReference type="InterPro" id="IPR004610">
    <property type="entry name" value="RecJ"/>
</dbReference>
<feature type="coiled-coil region" evidence="6">
    <location>
        <begin position="310"/>
        <end position="337"/>
    </location>
</feature>
<evidence type="ECO:0000259" key="9">
    <source>
        <dbReference type="Pfam" id="PF17768"/>
    </source>
</evidence>
<feature type="domain" description="RecJ OB" evidence="9">
    <location>
        <begin position="464"/>
        <end position="575"/>
    </location>
</feature>
<dbReference type="Pfam" id="PF17768">
    <property type="entry name" value="RecJ_OB"/>
    <property type="match status" value="1"/>
</dbReference>
<dbReference type="EMBL" id="JBHSDU010000014">
    <property type="protein sequence ID" value="MFC4312164.1"/>
    <property type="molecule type" value="Genomic_DNA"/>
</dbReference>
<evidence type="ECO:0000256" key="3">
    <source>
        <dbReference type="ARBA" id="ARBA00022722"/>
    </source>
</evidence>
<dbReference type="InterPro" id="IPR051673">
    <property type="entry name" value="SSDNA_exonuclease_RecJ"/>
</dbReference>
<protein>
    <recommendedName>
        <fullName evidence="2">Single-stranded-DNA-specific exonuclease RecJ</fullName>
    </recommendedName>
</protein>
<dbReference type="Proteomes" id="UP001595904">
    <property type="component" value="Unassembled WGS sequence"/>
</dbReference>
<feature type="domain" description="DHHA1" evidence="8">
    <location>
        <begin position="356"/>
        <end position="448"/>
    </location>
</feature>
<evidence type="ECO:0000313" key="11">
    <source>
        <dbReference type="Proteomes" id="UP001595904"/>
    </source>
</evidence>
<proteinExistence type="inferred from homology"/>
<evidence type="ECO:0000256" key="5">
    <source>
        <dbReference type="ARBA" id="ARBA00022839"/>
    </source>
</evidence>
<evidence type="ECO:0000256" key="1">
    <source>
        <dbReference type="ARBA" id="ARBA00005915"/>
    </source>
</evidence>
<accession>A0ABV8T0F0</accession>
<organism evidence="10 11">
    <name type="scientific">Steroidobacter flavus</name>
    <dbReference type="NCBI Taxonomy" id="1842136"/>
    <lineage>
        <taxon>Bacteria</taxon>
        <taxon>Pseudomonadati</taxon>
        <taxon>Pseudomonadota</taxon>
        <taxon>Gammaproteobacteria</taxon>
        <taxon>Steroidobacterales</taxon>
        <taxon>Steroidobacteraceae</taxon>
        <taxon>Steroidobacter</taxon>
    </lineage>
</organism>
<keyword evidence="5 10" id="KW-0269">Exonuclease</keyword>
<dbReference type="PANTHER" id="PTHR30255:SF2">
    <property type="entry name" value="SINGLE-STRANDED-DNA-SPECIFIC EXONUCLEASE RECJ"/>
    <property type="match status" value="1"/>
</dbReference>
<sequence>MLNRTIRRREAGGLAALPSDLHPLLKRLYANRGVNEAEDLDLGLARLIPIGRLGGIDVAVDLLCEHFRRGTRIVVVGDFDADGATSTALVVRQLRRLGFKQVDFLVPNRFQYGYGLTPEIVQLAAESKPGLIVTVDNGISSHAGVAMATSLGIETLITDHHLAPATVPAANAIVNPNAPGDTFPSKALAGVGVAFYLMAALTRAMQERGLSANPPAVAELLDLVALGTVADLVPLDRNNRVLVYQGLRRIRAGRCAAGIHALLEAANCIPSTVNAAALGYQIGPRLNAAGRLDDMSIGIQCLLTDDPNMARMLAARLTQLNTDRKELELQMQQEALMAIADMRAEDPQLPLGLCLFDESWHQGVVGLVASRVKERVNRPVIALARQDADTLKGSARSISGVHIRDVLDAVATRHPGLIEKFGGHAMAAGLTLPAATLETFRAEFDAEVRRWMSVDDTIGIVHSDGSLQQEELTLDVARLLQQAGPWGQNFPEPMFDGCFEVRNVRILGERHLKLEVRSVSGDGPIKAATSCEAIAFRHFDHDDAPHVEPESRVELAYRLDVNRFNGSERLQLVVEYLRVL</sequence>
<dbReference type="Gene3D" id="3.10.310.30">
    <property type="match status" value="1"/>
</dbReference>
<evidence type="ECO:0000256" key="2">
    <source>
        <dbReference type="ARBA" id="ARBA00019841"/>
    </source>
</evidence>
<evidence type="ECO:0000259" key="7">
    <source>
        <dbReference type="Pfam" id="PF01368"/>
    </source>
</evidence>
<dbReference type="SUPFAM" id="SSF64182">
    <property type="entry name" value="DHH phosphoesterases"/>
    <property type="match status" value="1"/>
</dbReference>
<dbReference type="InterPro" id="IPR041122">
    <property type="entry name" value="RecJ_OB"/>
</dbReference>
<dbReference type="InterPro" id="IPR001667">
    <property type="entry name" value="DDH_dom"/>
</dbReference>
<evidence type="ECO:0000256" key="6">
    <source>
        <dbReference type="SAM" id="Coils"/>
    </source>
</evidence>
<evidence type="ECO:0000259" key="8">
    <source>
        <dbReference type="Pfam" id="PF02272"/>
    </source>
</evidence>
<dbReference type="NCBIfam" id="TIGR00644">
    <property type="entry name" value="recJ"/>
    <property type="match status" value="1"/>
</dbReference>
<dbReference type="RefSeq" id="WP_380601310.1">
    <property type="nucleotide sequence ID" value="NZ_JBHSDU010000014.1"/>
</dbReference>
<keyword evidence="3" id="KW-0540">Nuclease</keyword>
<keyword evidence="11" id="KW-1185">Reference proteome</keyword>
<name>A0ABV8T0F0_9GAMM</name>
<keyword evidence="6" id="KW-0175">Coiled coil</keyword>
<dbReference type="Pfam" id="PF01368">
    <property type="entry name" value="DHH"/>
    <property type="match status" value="1"/>
</dbReference>
<gene>
    <name evidence="10" type="primary">recJ</name>
    <name evidence="10" type="ORF">ACFPN2_23990</name>
</gene>
<dbReference type="PANTHER" id="PTHR30255">
    <property type="entry name" value="SINGLE-STRANDED-DNA-SPECIFIC EXONUCLEASE RECJ"/>
    <property type="match status" value="1"/>
</dbReference>
<dbReference type="Gene3D" id="3.90.1640.30">
    <property type="match status" value="1"/>
</dbReference>
<reference evidence="11" key="1">
    <citation type="journal article" date="2019" name="Int. J. Syst. Evol. Microbiol.">
        <title>The Global Catalogue of Microorganisms (GCM) 10K type strain sequencing project: providing services to taxonomists for standard genome sequencing and annotation.</title>
        <authorList>
            <consortium name="The Broad Institute Genomics Platform"/>
            <consortium name="The Broad Institute Genome Sequencing Center for Infectious Disease"/>
            <person name="Wu L."/>
            <person name="Ma J."/>
        </authorList>
    </citation>
    <scope>NUCLEOTIDE SEQUENCE [LARGE SCALE GENOMIC DNA]</scope>
    <source>
        <strain evidence="11">CGMCC 1.10759</strain>
    </source>
</reference>
<keyword evidence="4" id="KW-0378">Hydrolase</keyword>
<dbReference type="InterPro" id="IPR003156">
    <property type="entry name" value="DHHA1_dom"/>
</dbReference>
<comment type="caution">
    <text evidence="10">The sequence shown here is derived from an EMBL/GenBank/DDBJ whole genome shotgun (WGS) entry which is preliminary data.</text>
</comment>
<dbReference type="GO" id="GO:0004527">
    <property type="term" value="F:exonuclease activity"/>
    <property type="evidence" value="ECO:0007669"/>
    <property type="project" value="UniProtKB-KW"/>
</dbReference>
<evidence type="ECO:0000256" key="4">
    <source>
        <dbReference type="ARBA" id="ARBA00022801"/>
    </source>
</evidence>
<feature type="domain" description="DDH" evidence="7">
    <location>
        <begin position="72"/>
        <end position="228"/>
    </location>
</feature>
<comment type="similarity">
    <text evidence="1">Belongs to the RecJ family.</text>
</comment>
<dbReference type="InterPro" id="IPR038763">
    <property type="entry name" value="DHH_sf"/>
</dbReference>
<evidence type="ECO:0000313" key="10">
    <source>
        <dbReference type="EMBL" id="MFC4312164.1"/>
    </source>
</evidence>
<dbReference type="Pfam" id="PF02272">
    <property type="entry name" value="DHHA1"/>
    <property type="match status" value="1"/>
</dbReference>